<keyword evidence="5 7" id="KW-0732">Signal</keyword>
<comment type="subcellular location">
    <subcellularLocation>
        <location evidence="1">Host cell</location>
    </subcellularLocation>
    <subcellularLocation>
        <location evidence="2">Secreted</location>
    </subcellularLocation>
</comment>
<gene>
    <name evidence="9" type="ORF">V7S43_011141</name>
</gene>
<dbReference type="EMBL" id="JBIMZQ010000026">
    <property type="protein sequence ID" value="KAL3663726.1"/>
    <property type="molecule type" value="Genomic_DNA"/>
</dbReference>
<name>A0ABD3FBB5_9STRA</name>
<dbReference type="AlphaFoldDB" id="A0ABD3FBB5"/>
<dbReference type="InterPro" id="IPR054463">
    <property type="entry name" value="PexRD54_WY"/>
</dbReference>
<protein>
    <recommendedName>
        <fullName evidence="8">RxLR effector PexRD54 WY domain-containing protein</fullName>
    </recommendedName>
</protein>
<evidence type="ECO:0000256" key="2">
    <source>
        <dbReference type="ARBA" id="ARBA00004613"/>
    </source>
</evidence>
<evidence type="ECO:0000313" key="9">
    <source>
        <dbReference type="EMBL" id="KAL3663726.1"/>
    </source>
</evidence>
<evidence type="ECO:0000313" key="10">
    <source>
        <dbReference type="Proteomes" id="UP001632037"/>
    </source>
</evidence>
<evidence type="ECO:0000256" key="4">
    <source>
        <dbReference type="ARBA" id="ARBA00022525"/>
    </source>
</evidence>
<evidence type="ECO:0000256" key="1">
    <source>
        <dbReference type="ARBA" id="ARBA00004340"/>
    </source>
</evidence>
<organism evidence="9 10">
    <name type="scientific">Phytophthora oleae</name>
    <dbReference type="NCBI Taxonomy" id="2107226"/>
    <lineage>
        <taxon>Eukaryota</taxon>
        <taxon>Sar</taxon>
        <taxon>Stramenopiles</taxon>
        <taxon>Oomycota</taxon>
        <taxon>Peronosporomycetes</taxon>
        <taxon>Peronosporales</taxon>
        <taxon>Peronosporaceae</taxon>
        <taxon>Phytophthora</taxon>
    </lineage>
</organism>
<keyword evidence="4" id="KW-0964">Secreted</keyword>
<accession>A0ABD3FBB5</accession>
<dbReference type="GO" id="GO:0043657">
    <property type="term" value="C:host cell"/>
    <property type="evidence" value="ECO:0007669"/>
    <property type="project" value="UniProtKB-SubCell"/>
</dbReference>
<reference evidence="9 10" key="1">
    <citation type="submission" date="2024-09" db="EMBL/GenBank/DDBJ databases">
        <title>Genome sequencing and assembly of Phytophthora oleae, isolate VK10A, causative agent of rot of olive drupes.</title>
        <authorList>
            <person name="Conti Taguali S."/>
            <person name="Riolo M."/>
            <person name="La Spada F."/>
            <person name="Cacciola S.O."/>
            <person name="Dionisio G."/>
        </authorList>
    </citation>
    <scope>NUCLEOTIDE SEQUENCE [LARGE SCALE GENOMIC DNA]</scope>
    <source>
        <strain evidence="9 10">VK10A</strain>
    </source>
</reference>
<dbReference type="GO" id="GO:0005576">
    <property type="term" value="C:extracellular region"/>
    <property type="evidence" value="ECO:0007669"/>
    <property type="project" value="UniProtKB-SubCell"/>
</dbReference>
<feature type="signal peptide" evidence="7">
    <location>
        <begin position="1"/>
        <end position="21"/>
    </location>
</feature>
<sequence>MRFLFLLLLVATVLLANGGEANAVSSSRYDPHLVRLLKVGETQERALPVRPPTVLFTDWVKSLGLKVTNTVKARYWLWRKRSVENVFQNLKLDSGLDKILDNPMLQTWATYVDLVNRKNPDGKVSMAEILIKTYGDLPVAVMLQSTRSSPKLARRLRVEQIQGWKKGGKSADEVFTLLKLDKAGADLFVSPQLNTWYNYVNVVEKQKAEAVMTSVLFAHYGEAGLDKISREANPRVRRMRFVRLWLETAVARNNPKRANGLTPDEYFRVLKLDAGIDQVLTSPHLVTWITFLGQFNARNPGKGTTMIETFTKVYGDEPLAMMLEAAKKVPKTKKVATQFQEGQFKKWIRDGKDPQKIQDILKKGKEADLHADILQAYEKFYKLHKK</sequence>
<feature type="domain" description="RxLR effector PexRD54 WY" evidence="8">
    <location>
        <begin position="159"/>
        <end position="200"/>
    </location>
</feature>
<keyword evidence="6" id="KW-0843">Virulence</keyword>
<evidence type="ECO:0000256" key="6">
    <source>
        <dbReference type="ARBA" id="ARBA00023026"/>
    </source>
</evidence>
<dbReference type="Proteomes" id="UP001632037">
    <property type="component" value="Unassembled WGS sequence"/>
</dbReference>
<proteinExistence type="inferred from homology"/>
<dbReference type="Pfam" id="PF22748">
    <property type="entry name" value="PexRD54_WY"/>
    <property type="match status" value="1"/>
</dbReference>
<keyword evidence="10" id="KW-1185">Reference proteome</keyword>
<feature type="chain" id="PRO_5044895008" description="RxLR effector PexRD54 WY domain-containing protein" evidence="7">
    <location>
        <begin position="22"/>
        <end position="386"/>
    </location>
</feature>
<comment type="caution">
    <text evidence="9">The sequence shown here is derived from an EMBL/GenBank/DDBJ whole genome shotgun (WGS) entry which is preliminary data.</text>
</comment>
<comment type="similarity">
    <text evidence="3">Belongs to the RxLR effector family.</text>
</comment>
<evidence type="ECO:0000256" key="7">
    <source>
        <dbReference type="SAM" id="SignalP"/>
    </source>
</evidence>
<evidence type="ECO:0000259" key="8">
    <source>
        <dbReference type="Pfam" id="PF22748"/>
    </source>
</evidence>
<evidence type="ECO:0000256" key="3">
    <source>
        <dbReference type="ARBA" id="ARBA00010400"/>
    </source>
</evidence>
<evidence type="ECO:0000256" key="5">
    <source>
        <dbReference type="ARBA" id="ARBA00022729"/>
    </source>
</evidence>